<evidence type="ECO:0000256" key="8">
    <source>
        <dbReference type="SAM" id="MobiDB-lite"/>
    </source>
</evidence>
<dbReference type="Pfam" id="PF00149">
    <property type="entry name" value="Metallophos"/>
    <property type="match status" value="1"/>
</dbReference>
<sequence length="771" mass="86245">MASGVPRPGPANLGPNAGLDEWLEEAKQCHYLPERAMKELCEKVKEILMEESNIQPVCTPVTVCGDIHGQFYDLLELFRVSGGMPGESNVQAPKTSTTVITSDDIEPPTEITNPKLRKKIKSSGENATSSGAEETEAVEAEEDPDSTMADQTESGVTVNKSSQSADTRYIFLGDFVDRGYFSLETFTLLMCLKAKYPDRIVLVRGNHESRQITQVYGFYEECQQKYGNASVWKACCHVFDFLVLAAIIDGEILCVHGGLSPEIRTIDQIRVVARAQEIPHEGAFCDLVWSDPEDVETWAISPRGAGWLFGDKVATEFNHVNGLKLIARAHQLVNEGYKYHFPENSVVTVWSAPNYCYRCGNVASIMAVDKDLNPRSYLNPSRWITHQTPPPTNMPKPKAPKSNPIQNAINEWFGSGLVSEIDKDQEWKAQLLNSAPKRFTIYEPMVLLPTGSFTSLPWTTTLQDAGSDSCQQLWSKILAQLSTKSKEPLTHLAVNEGIPLHKAGEAADENVRRSPSGLRTLCGEFGSSDASADEPSEEDFENTLWVSTKQNGIHQTWAPRWTMFSRGNVKEKARLLEMGNKTLQGSWAVDLYAGIGYFVFSYARLGMRVLCWEINPWSVEGLRRGAKANRWSVRIVQGEDLALPNEDIVNGGEQIIAFLESNEKALQRIQSLQGNGMAQDIRHINCGFLPTSEPTWRDTWDISSPASETWLHLHENVGANDTETRRQEIQRKFDDWSQGTDRTAKAEHRELVKTFAPGVWHCVFDVHVYKI</sequence>
<dbReference type="Gene3D" id="3.40.50.150">
    <property type="entry name" value="Vaccinia Virus protein VP39"/>
    <property type="match status" value="1"/>
</dbReference>
<comment type="catalytic activity">
    <reaction evidence="6 7">
        <text>O-phospho-L-threonyl-[protein] + H2O = L-threonyl-[protein] + phosphate</text>
        <dbReference type="Rhea" id="RHEA:47004"/>
        <dbReference type="Rhea" id="RHEA-COMP:11060"/>
        <dbReference type="Rhea" id="RHEA-COMP:11605"/>
        <dbReference type="ChEBI" id="CHEBI:15377"/>
        <dbReference type="ChEBI" id="CHEBI:30013"/>
        <dbReference type="ChEBI" id="CHEBI:43474"/>
        <dbReference type="ChEBI" id="CHEBI:61977"/>
        <dbReference type="EC" id="3.1.3.16"/>
    </reaction>
</comment>
<evidence type="ECO:0000256" key="6">
    <source>
        <dbReference type="ARBA" id="ARBA00048336"/>
    </source>
</evidence>
<dbReference type="GO" id="GO:0004722">
    <property type="term" value="F:protein serine/threonine phosphatase activity"/>
    <property type="evidence" value="ECO:0007669"/>
    <property type="project" value="UniProtKB-EC"/>
</dbReference>
<dbReference type="InterPro" id="IPR030382">
    <property type="entry name" value="MeTrfase_TRM5/TYW2"/>
</dbReference>
<dbReference type="InterPro" id="IPR029063">
    <property type="entry name" value="SAM-dependent_MTases_sf"/>
</dbReference>
<dbReference type="Proteomes" id="UP000536711">
    <property type="component" value="Unassembled WGS sequence"/>
</dbReference>
<dbReference type="GO" id="GO:0006400">
    <property type="term" value="P:tRNA modification"/>
    <property type="evidence" value="ECO:0007669"/>
    <property type="project" value="UniProtKB-ARBA"/>
</dbReference>
<evidence type="ECO:0000313" key="11">
    <source>
        <dbReference type="Proteomes" id="UP000536711"/>
    </source>
</evidence>
<evidence type="ECO:0000256" key="4">
    <source>
        <dbReference type="ARBA" id="ARBA00022801"/>
    </source>
</evidence>
<proteinExistence type="inferred from homology"/>
<dbReference type="GO" id="GO:0016740">
    <property type="term" value="F:transferase activity"/>
    <property type="evidence" value="ECO:0007669"/>
    <property type="project" value="UniProtKB-KW"/>
</dbReference>
<feature type="region of interest" description="Disordered" evidence="8">
    <location>
        <begin position="381"/>
        <end position="402"/>
    </location>
</feature>
<name>A0A8H4P0S0_9HYPO</name>
<comment type="caution">
    <text evidence="10">The sequence shown here is derived from an EMBL/GenBank/DDBJ whole genome shotgun (WGS) entry which is preliminary data.</text>
</comment>
<dbReference type="EMBL" id="JAADJF010000014">
    <property type="protein sequence ID" value="KAF4444437.1"/>
    <property type="molecule type" value="Genomic_DNA"/>
</dbReference>
<dbReference type="SMART" id="SM00156">
    <property type="entry name" value="PP2Ac"/>
    <property type="match status" value="1"/>
</dbReference>
<dbReference type="CDD" id="cd07415">
    <property type="entry name" value="MPP_PP2A_PP4_PP6"/>
    <property type="match status" value="1"/>
</dbReference>
<evidence type="ECO:0000313" key="10">
    <source>
        <dbReference type="EMBL" id="KAF4444437.1"/>
    </source>
</evidence>
<keyword evidence="11" id="KW-1185">Reference proteome</keyword>
<feature type="region of interest" description="Disordered" evidence="8">
    <location>
        <begin position="86"/>
        <end position="160"/>
    </location>
</feature>
<evidence type="ECO:0000256" key="7">
    <source>
        <dbReference type="RuleBase" id="RU004273"/>
    </source>
</evidence>
<dbReference type="Pfam" id="PF02475">
    <property type="entry name" value="TRM5-TYW2_MTfase"/>
    <property type="match status" value="1"/>
</dbReference>
<dbReference type="OrthoDB" id="1930084at2759"/>
<dbReference type="EC" id="3.1.3.16" evidence="7"/>
<dbReference type="SUPFAM" id="SSF56300">
    <property type="entry name" value="Metallo-dependent phosphatases"/>
    <property type="match status" value="1"/>
</dbReference>
<dbReference type="Gene3D" id="3.60.21.10">
    <property type="match status" value="2"/>
</dbReference>
<dbReference type="PROSITE" id="PS51684">
    <property type="entry name" value="SAM_MT_TRM5_TYW2"/>
    <property type="match status" value="1"/>
</dbReference>
<keyword evidence="4 7" id="KW-0378">Hydrolase</keyword>
<accession>A0A8H4P0S0</accession>
<evidence type="ECO:0000256" key="2">
    <source>
        <dbReference type="ARBA" id="ARBA00022691"/>
    </source>
</evidence>
<dbReference type="PANTHER" id="PTHR45619">
    <property type="entry name" value="SERINE/THREONINE-PROTEIN PHOSPHATASE PP2A-RELATED"/>
    <property type="match status" value="1"/>
</dbReference>
<protein>
    <recommendedName>
        <fullName evidence="7">Serine/threonine-protein phosphatase</fullName>
        <ecNumber evidence="7">3.1.3.16</ecNumber>
    </recommendedName>
</protein>
<evidence type="ECO:0000259" key="9">
    <source>
        <dbReference type="PROSITE" id="PS51684"/>
    </source>
</evidence>
<feature type="compositionally biased region" description="Polar residues" evidence="8">
    <location>
        <begin position="148"/>
        <end position="160"/>
    </location>
</feature>
<dbReference type="SUPFAM" id="SSF53335">
    <property type="entry name" value="S-adenosyl-L-methionine-dependent methyltransferases"/>
    <property type="match status" value="1"/>
</dbReference>
<dbReference type="GO" id="GO:0046872">
    <property type="term" value="F:metal ion binding"/>
    <property type="evidence" value="ECO:0007669"/>
    <property type="project" value="UniProtKB-KW"/>
</dbReference>
<organism evidence="10 11">
    <name type="scientific">Fusarium acutatum</name>
    <dbReference type="NCBI Taxonomy" id="78861"/>
    <lineage>
        <taxon>Eukaryota</taxon>
        <taxon>Fungi</taxon>
        <taxon>Dikarya</taxon>
        <taxon>Ascomycota</taxon>
        <taxon>Pezizomycotina</taxon>
        <taxon>Sordariomycetes</taxon>
        <taxon>Hypocreomycetidae</taxon>
        <taxon>Hypocreales</taxon>
        <taxon>Nectriaceae</taxon>
        <taxon>Fusarium</taxon>
        <taxon>Fusarium fujikuroi species complex</taxon>
    </lineage>
</organism>
<gene>
    <name evidence="10" type="ORF">FACUT_648</name>
</gene>
<keyword evidence="1" id="KW-0808">Transferase</keyword>
<dbReference type="InterPro" id="IPR047129">
    <property type="entry name" value="PPA2-like"/>
</dbReference>
<evidence type="ECO:0000256" key="1">
    <source>
        <dbReference type="ARBA" id="ARBA00022679"/>
    </source>
</evidence>
<feature type="domain" description="SAM-dependent methyltransferase TRM5/TYW2-type" evidence="9">
    <location>
        <begin position="481"/>
        <end position="770"/>
    </location>
</feature>
<dbReference type="InterPro" id="IPR004843">
    <property type="entry name" value="Calcineurin-like_PHP"/>
</dbReference>
<keyword evidence="2" id="KW-0949">S-adenosyl-L-methionine</keyword>
<comment type="similarity">
    <text evidence="7">Belongs to the PPP phosphatase family.</text>
</comment>
<evidence type="ECO:0000256" key="5">
    <source>
        <dbReference type="ARBA" id="ARBA00023211"/>
    </source>
</evidence>
<dbReference type="InterPro" id="IPR056743">
    <property type="entry name" value="TRM5-TYW2-like_MTfase"/>
</dbReference>
<evidence type="ECO:0000256" key="3">
    <source>
        <dbReference type="ARBA" id="ARBA00022723"/>
    </source>
</evidence>
<reference evidence="10 11" key="1">
    <citation type="submission" date="2020-01" db="EMBL/GenBank/DDBJ databases">
        <title>Identification and distribution of gene clusters putatively required for synthesis of sphingolipid metabolism inhibitors in phylogenetically diverse species of the filamentous fungus Fusarium.</title>
        <authorList>
            <person name="Kim H.-S."/>
            <person name="Busman M."/>
            <person name="Brown D.W."/>
            <person name="Divon H."/>
            <person name="Uhlig S."/>
            <person name="Proctor R.H."/>
        </authorList>
    </citation>
    <scope>NUCLEOTIDE SEQUENCE [LARGE SCALE GENOMIC DNA]</scope>
    <source>
        <strain evidence="10 11">NRRL 13308</strain>
    </source>
</reference>
<dbReference type="InterPro" id="IPR006186">
    <property type="entry name" value="Ser/Thr-sp_prot-phosphatase"/>
</dbReference>
<keyword evidence="5" id="KW-0464">Manganese</keyword>
<dbReference type="PRINTS" id="PR00114">
    <property type="entry name" value="STPHPHTASE"/>
</dbReference>
<dbReference type="AlphaFoldDB" id="A0A8H4P0S0"/>
<keyword evidence="3" id="KW-0479">Metal-binding</keyword>
<feature type="compositionally biased region" description="Acidic residues" evidence="8">
    <location>
        <begin position="133"/>
        <end position="145"/>
    </location>
</feature>
<dbReference type="InterPro" id="IPR029052">
    <property type="entry name" value="Metallo-depent_PP-like"/>
</dbReference>
<dbReference type="PROSITE" id="PS00125">
    <property type="entry name" value="SER_THR_PHOSPHATASE"/>
    <property type="match status" value="1"/>
</dbReference>
<feature type="compositionally biased region" description="Polar residues" evidence="8">
    <location>
        <begin position="88"/>
        <end position="101"/>
    </location>
</feature>